<dbReference type="RefSeq" id="WP_011765407.1">
    <property type="nucleotide sequence ID" value="NC_008702.1"/>
</dbReference>
<feature type="region of interest" description="Disordered" evidence="1">
    <location>
        <begin position="137"/>
        <end position="217"/>
    </location>
</feature>
<dbReference type="EMBL" id="AM406670">
    <property type="protein sequence ID" value="CAL94291.1"/>
    <property type="molecule type" value="Genomic_DNA"/>
</dbReference>
<name>A1K636_AZOSB</name>
<dbReference type="HOGENOM" id="CLU_089955_3_0_4"/>
<dbReference type="eggNOG" id="COG3064">
    <property type="taxonomic scope" value="Bacteria"/>
</dbReference>
<evidence type="ECO:0000313" key="3">
    <source>
        <dbReference type="Proteomes" id="UP000002588"/>
    </source>
</evidence>
<reference evidence="2 3" key="1">
    <citation type="journal article" date="2006" name="Nat. Biotechnol.">
        <title>Complete genome of the mutualistic, N2-fixing grass endophyte Azoarcus sp. strain BH72.</title>
        <authorList>
            <person name="Krause A."/>
            <person name="Ramakumar A."/>
            <person name="Bartels D."/>
            <person name="Battistoni F."/>
            <person name="Bekel T."/>
            <person name="Boch J."/>
            <person name="Boehm M."/>
            <person name="Friedrich F."/>
            <person name="Hurek T."/>
            <person name="Krause L."/>
            <person name="Linke B."/>
            <person name="McHardy A.C."/>
            <person name="Sarkar A."/>
            <person name="Schneiker S."/>
            <person name="Syed A.A."/>
            <person name="Thauer R."/>
            <person name="Vorhoelter F.-J."/>
            <person name="Weidner S."/>
            <person name="Puehler A."/>
            <person name="Reinhold-Hurek B."/>
            <person name="Kaiser O."/>
            <person name="Goesmann A."/>
        </authorList>
    </citation>
    <scope>NUCLEOTIDE SEQUENCE [LARGE SCALE GENOMIC DNA]</scope>
    <source>
        <strain evidence="2 3">BH72</strain>
    </source>
</reference>
<organism evidence="2 3">
    <name type="scientific">Azoarcus sp. (strain BH72)</name>
    <dbReference type="NCBI Taxonomy" id="418699"/>
    <lineage>
        <taxon>Bacteria</taxon>
        <taxon>Pseudomonadati</taxon>
        <taxon>Pseudomonadota</taxon>
        <taxon>Betaproteobacteria</taxon>
        <taxon>Rhodocyclales</taxon>
        <taxon>Zoogloeaceae</taxon>
        <taxon>Azoarcus</taxon>
    </lineage>
</organism>
<gene>
    <name evidence="2" type="ordered locus">azo1674</name>
</gene>
<dbReference type="STRING" id="62928.azo1674"/>
<evidence type="ECO:0000313" key="2">
    <source>
        <dbReference type="EMBL" id="CAL94291.1"/>
    </source>
</evidence>
<dbReference type="InterPro" id="IPR021973">
    <property type="entry name" value="SprA-related"/>
</dbReference>
<evidence type="ECO:0008006" key="4">
    <source>
        <dbReference type="Google" id="ProtNLM"/>
    </source>
</evidence>
<evidence type="ECO:0000256" key="1">
    <source>
        <dbReference type="SAM" id="MobiDB-lite"/>
    </source>
</evidence>
<dbReference type="AlphaFoldDB" id="A1K636"/>
<feature type="compositionally biased region" description="Basic and acidic residues" evidence="1">
    <location>
        <begin position="25"/>
        <end position="39"/>
    </location>
</feature>
<feature type="compositionally biased region" description="Low complexity" evidence="1">
    <location>
        <begin position="40"/>
        <end position="56"/>
    </location>
</feature>
<protein>
    <recommendedName>
        <fullName evidence="4">SrpA-related protein</fullName>
    </recommendedName>
</protein>
<accession>A1K636</accession>
<keyword evidence="3" id="KW-1185">Reference proteome</keyword>
<proteinExistence type="predicted"/>
<dbReference type="KEGG" id="azo:azo1674"/>
<sequence>MIGAVAGASGALPYYPIRPAAPEQRSAKEPGDDAARAEDGGAQQAAAPGAAAGNNRLSAAEQRVLQALQQRDDEVRAHEAAHLAASGGLAMGGASFSYETGPDGKRYAVGGEVSIDTSAGRSPEETLRKAEQIRAAALAPAEPSAQDRQVAAEAAQMAAEARAELQQAERAGADKAAPGSEREAADPSPGRDHRAALERLIAGTRPDTGGQQINAYA</sequence>
<feature type="compositionally biased region" description="Basic and acidic residues" evidence="1">
    <location>
        <begin position="180"/>
        <end position="197"/>
    </location>
</feature>
<feature type="compositionally biased region" description="Low complexity" evidence="1">
    <location>
        <begin position="137"/>
        <end position="170"/>
    </location>
</feature>
<dbReference type="Proteomes" id="UP000002588">
    <property type="component" value="Chromosome"/>
</dbReference>
<feature type="region of interest" description="Disordered" evidence="1">
    <location>
        <begin position="1"/>
        <end position="58"/>
    </location>
</feature>
<dbReference type="Pfam" id="PF12118">
    <property type="entry name" value="SprA-related"/>
    <property type="match status" value="1"/>
</dbReference>